<organism evidence="2 3">
    <name type="scientific">Kangsaoukella pontilimi</name>
    <dbReference type="NCBI Taxonomy" id="2691042"/>
    <lineage>
        <taxon>Bacteria</taxon>
        <taxon>Pseudomonadati</taxon>
        <taxon>Pseudomonadota</taxon>
        <taxon>Alphaproteobacteria</taxon>
        <taxon>Rhodobacterales</taxon>
        <taxon>Paracoccaceae</taxon>
        <taxon>Kangsaoukella</taxon>
    </lineage>
</organism>
<dbReference type="SMART" id="SM00421">
    <property type="entry name" value="HTH_LUXR"/>
    <property type="match status" value="1"/>
</dbReference>
<feature type="domain" description="HTH luxR-type" evidence="1">
    <location>
        <begin position="260"/>
        <end position="325"/>
    </location>
</feature>
<dbReference type="RefSeq" id="WP_160765027.1">
    <property type="nucleotide sequence ID" value="NZ_WUPT01000002.1"/>
</dbReference>
<sequence length="325" mass="36175">MSLAEQIHLTDEDAVRAVIHEETRSFMVGDIEAWKDCYLHDDRTTDVMSGPGMGLVVHRGWQNIYDHTMSAIARGKRCDMVAFEKREYSITIDRDTAWATYEGITHHADGRISENFETRIVERHRGRWKIVYNAFITKRSVLAGAPRIALDAEGHVIWMSDEAHESLRDHPGLTVSHDRLRARRPAWDSALQEAISRAATLHGYFDQFSYIHDTGDAFRCPVVLGEDDEGGIVTCVVTVSDGVTYVDIGGADQLARRLAAAAAIFGLSETQVHVAREIANGHPLPRVAERLGISANTVRTHLTRIFEKTGVNAQPALVRLLLSVG</sequence>
<comment type="caution">
    <text evidence="2">The sequence shown here is derived from an EMBL/GenBank/DDBJ whole genome shotgun (WGS) entry which is preliminary data.</text>
</comment>
<dbReference type="GO" id="GO:0003677">
    <property type="term" value="F:DNA binding"/>
    <property type="evidence" value="ECO:0007669"/>
    <property type="project" value="InterPro"/>
</dbReference>
<dbReference type="CDD" id="cd06170">
    <property type="entry name" value="LuxR_C_like"/>
    <property type="match status" value="1"/>
</dbReference>
<dbReference type="PRINTS" id="PR00038">
    <property type="entry name" value="HTHLUXR"/>
</dbReference>
<name>A0A7C9MYI5_9RHOB</name>
<dbReference type="EMBL" id="WUPT01000002">
    <property type="protein sequence ID" value="MXQ09174.1"/>
    <property type="molecule type" value="Genomic_DNA"/>
</dbReference>
<proteinExistence type="predicted"/>
<evidence type="ECO:0000313" key="3">
    <source>
        <dbReference type="Proteomes" id="UP000480350"/>
    </source>
</evidence>
<gene>
    <name evidence="2" type="ORF">GQ651_15105</name>
</gene>
<dbReference type="Gene3D" id="1.10.10.10">
    <property type="entry name" value="Winged helix-like DNA-binding domain superfamily/Winged helix DNA-binding domain"/>
    <property type="match status" value="1"/>
</dbReference>
<accession>A0A7C9MYI5</accession>
<evidence type="ECO:0000313" key="2">
    <source>
        <dbReference type="EMBL" id="MXQ09174.1"/>
    </source>
</evidence>
<dbReference type="Proteomes" id="UP000480350">
    <property type="component" value="Unassembled WGS sequence"/>
</dbReference>
<keyword evidence="3" id="KW-1185">Reference proteome</keyword>
<reference evidence="2 3" key="2">
    <citation type="submission" date="2020-03" db="EMBL/GenBank/DDBJ databases">
        <title>Kangsaoukella pontilimi gen. nov., sp. nov., a new member of the family Rhodobacteraceae isolated from a tidal mudflat.</title>
        <authorList>
            <person name="Kim I.S."/>
        </authorList>
    </citation>
    <scope>NUCLEOTIDE SEQUENCE [LARGE SCALE GENOMIC DNA]</scope>
    <source>
        <strain evidence="2 3">GH1-50</strain>
    </source>
</reference>
<dbReference type="GO" id="GO:0006355">
    <property type="term" value="P:regulation of DNA-templated transcription"/>
    <property type="evidence" value="ECO:0007669"/>
    <property type="project" value="InterPro"/>
</dbReference>
<dbReference type="AlphaFoldDB" id="A0A7C9MYI5"/>
<dbReference type="Gene3D" id="3.10.450.50">
    <property type="match status" value="1"/>
</dbReference>
<protein>
    <submittedName>
        <fullName evidence="2">LuxR family transcriptional regulator</fullName>
    </submittedName>
</protein>
<reference evidence="2 3" key="1">
    <citation type="submission" date="2019-12" db="EMBL/GenBank/DDBJ databases">
        <authorList>
            <person name="Lee S.D."/>
        </authorList>
    </citation>
    <scope>NUCLEOTIDE SEQUENCE [LARGE SCALE GENOMIC DNA]</scope>
    <source>
        <strain evidence="2 3">GH1-50</strain>
    </source>
</reference>
<dbReference type="SUPFAM" id="SSF54427">
    <property type="entry name" value="NTF2-like"/>
    <property type="match status" value="1"/>
</dbReference>
<dbReference type="InterPro" id="IPR016032">
    <property type="entry name" value="Sig_transdc_resp-reg_C-effctor"/>
</dbReference>
<evidence type="ECO:0000259" key="1">
    <source>
        <dbReference type="PROSITE" id="PS50043"/>
    </source>
</evidence>
<dbReference type="InterPro" id="IPR032710">
    <property type="entry name" value="NTF2-like_dom_sf"/>
</dbReference>
<dbReference type="SUPFAM" id="SSF46894">
    <property type="entry name" value="C-terminal effector domain of the bipartite response regulators"/>
    <property type="match status" value="1"/>
</dbReference>
<dbReference type="InterPro" id="IPR036388">
    <property type="entry name" value="WH-like_DNA-bd_sf"/>
</dbReference>
<dbReference type="InterPro" id="IPR000792">
    <property type="entry name" value="Tscrpt_reg_LuxR_C"/>
</dbReference>
<dbReference type="PROSITE" id="PS50043">
    <property type="entry name" value="HTH_LUXR_2"/>
    <property type="match status" value="1"/>
</dbReference>
<dbReference type="Pfam" id="PF00196">
    <property type="entry name" value="GerE"/>
    <property type="match status" value="1"/>
</dbReference>